<sequence>MEEPDLPRWGTGLFSILILLTITANLLVIASFLSEPRLLKHHFNLYLLNLAVTDLLVGVIAMPHYAMYSHYGYWPFTHAHCSFWMFFDYLLTSESLWGIAAISVDRVWAVCVPFSYRNCPSYRKCLLASVLSWTIAVAVLLPGFVKTRREHLNATTCDCDWMSEGDEETSSAVVVLVLGEWLPVIITVVCFLITTGKLMRISVNRKKRIAETGIVTWRRHGSCRVRDAQDRQAFVLQTLLVVAVLLTWMPWFVESARKLLLHREDGVFYIVAYCVAYGLSGLNPFLFNAASAEMRLSLRSFLRRTLCSRGSGDGAAVHPRPSPLTSCSINAAA</sequence>
<dbReference type="InterPro" id="IPR017452">
    <property type="entry name" value="GPCR_Rhodpsn_7TM"/>
</dbReference>
<keyword evidence="5" id="KW-0297">G-protein coupled receptor</keyword>
<feature type="transmembrane region" description="Helical" evidence="9">
    <location>
        <begin position="268"/>
        <end position="290"/>
    </location>
</feature>
<dbReference type="GO" id="GO:0005886">
    <property type="term" value="C:plasma membrane"/>
    <property type="evidence" value="ECO:0007669"/>
    <property type="project" value="UniProtKB-SubCell"/>
</dbReference>
<dbReference type="Pfam" id="PF00001">
    <property type="entry name" value="7tm_1"/>
    <property type="match status" value="1"/>
</dbReference>
<proteinExistence type="predicted"/>
<evidence type="ECO:0000259" key="10">
    <source>
        <dbReference type="PROSITE" id="PS50262"/>
    </source>
</evidence>
<reference evidence="12" key="1">
    <citation type="submission" date="2017-01" db="EMBL/GenBank/DDBJ databases">
        <title>Comparative genomics of anhydrobiosis in the tardigrade Hypsibius dujardini.</title>
        <authorList>
            <person name="Yoshida Y."/>
            <person name="Koutsovoulos G."/>
            <person name="Laetsch D."/>
            <person name="Stevens L."/>
            <person name="Kumar S."/>
            <person name="Horikawa D."/>
            <person name="Ishino K."/>
            <person name="Komine S."/>
            <person name="Tomita M."/>
            <person name="Blaxter M."/>
            <person name="Arakawa K."/>
        </authorList>
    </citation>
    <scope>NUCLEOTIDE SEQUENCE [LARGE SCALE GENOMIC DNA]</scope>
    <source>
        <strain evidence="12">Z151</strain>
    </source>
</reference>
<dbReference type="InterPro" id="IPR050569">
    <property type="entry name" value="TAAR"/>
</dbReference>
<evidence type="ECO:0000256" key="5">
    <source>
        <dbReference type="ARBA" id="ARBA00023040"/>
    </source>
</evidence>
<feature type="transmembrane region" description="Helical" evidence="9">
    <location>
        <begin position="12"/>
        <end position="33"/>
    </location>
</feature>
<feature type="transmembrane region" description="Helical" evidence="9">
    <location>
        <begin position="126"/>
        <end position="145"/>
    </location>
</feature>
<dbReference type="SUPFAM" id="SSF81321">
    <property type="entry name" value="Family A G protein-coupled receptor-like"/>
    <property type="match status" value="1"/>
</dbReference>
<feature type="transmembrane region" description="Helical" evidence="9">
    <location>
        <begin position="181"/>
        <end position="199"/>
    </location>
</feature>
<dbReference type="PANTHER" id="PTHR24249:SF420">
    <property type="entry name" value="G-PROTEIN COUPLED RECEPTORS FAMILY 1 PROFILE DOMAIN-CONTAINING PROTEIN"/>
    <property type="match status" value="1"/>
</dbReference>
<dbReference type="Gene3D" id="1.20.1070.10">
    <property type="entry name" value="Rhodopsin 7-helix transmembrane proteins"/>
    <property type="match status" value="1"/>
</dbReference>
<comment type="subcellular location">
    <subcellularLocation>
        <location evidence="1">Cell membrane</location>
        <topology evidence="1">Multi-pass membrane protein</topology>
    </subcellularLocation>
</comment>
<keyword evidence="2" id="KW-1003">Cell membrane</keyword>
<dbReference type="EMBL" id="MTYJ01000264">
    <property type="protein sequence ID" value="OWA52362.1"/>
    <property type="molecule type" value="Genomic_DNA"/>
</dbReference>
<gene>
    <name evidence="11" type="ORF">BV898_16817</name>
</gene>
<evidence type="ECO:0000256" key="7">
    <source>
        <dbReference type="ARBA" id="ARBA00023170"/>
    </source>
</evidence>
<dbReference type="OrthoDB" id="10071887at2759"/>
<evidence type="ECO:0000256" key="2">
    <source>
        <dbReference type="ARBA" id="ARBA00022475"/>
    </source>
</evidence>
<dbReference type="PANTHER" id="PTHR24249">
    <property type="entry name" value="HISTAMINE RECEPTOR-RELATED G-PROTEIN COUPLED RECEPTOR"/>
    <property type="match status" value="1"/>
</dbReference>
<keyword evidence="6 9" id="KW-0472">Membrane</keyword>
<evidence type="ECO:0000313" key="12">
    <source>
        <dbReference type="Proteomes" id="UP000192578"/>
    </source>
</evidence>
<keyword evidence="8" id="KW-0807">Transducer</keyword>
<feature type="domain" description="G-protein coupled receptors family 1 profile" evidence="10">
    <location>
        <begin position="24"/>
        <end position="287"/>
    </location>
</feature>
<keyword evidence="3 9" id="KW-0812">Transmembrane</keyword>
<evidence type="ECO:0000256" key="6">
    <source>
        <dbReference type="ARBA" id="ARBA00023136"/>
    </source>
</evidence>
<feature type="transmembrane region" description="Helical" evidence="9">
    <location>
        <begin position="45"/>
        <end position="66"/>
    </location>
</feature>
<keyword evidence="7" id="KW-0675">Receptor</keyword>
<protein>
    <recommendedName>
        <fullName evidence="10">G-protein coupled receptors family 1 profile domain-containing protein</fullName>
    </recommendedName>
</protein>
<evidence type="ECO:0000256" key="8">
    <source>
        <dbReference type="ARBA" id="ARBA00023224"/>
    </source>
</evidence>
<evidence type="ECO:0000256" key="9">
    <source>
        <dbReference type="SAM" id="Phobius"/>
    </source>
</evidence>
<dbReference type="AlphaFoldDB" id="A0A9X6NDV9"/>
<keyword evidence="4 9" id="KW-1133">Transmembrane helix</keyword>
<feature type="transmembrane region" description="Helical" evidence="9">
    <location>
        <begin position="234"/>
        <end position="253"/>
    </location>
</feature>
<comment type="caution">
    <text evidence="11">The sequence shown here is derived from an EMBL/GenBank/DDBJ whole genome shotgun (WGS) entry which is preliminary data.</text>
</comment>
<keyword evidence="12" id="KW-1185">Reference proteome</keyword>
<dbReference type="Proteomes" id="UP000192578">
    <property type="component" value="Unassembled WGS sequence"/>
</dbReference>
<evidence type="ECO:0000313" key="11">
    <source>
        <dbReference type="EMBL" id="OWA52362.1"/>
    </source>
</evidence>
<dbReference type="PROSITE" id="PS50262">
    <property type="entry name" value="G_PROTEIN_RECEP_F1_2"/>
    <property type="match status" value="1"/>
</dbReference>
<dbReference type="InterPro" id="IPR000276">
    <property type="entry name" value="GPCR_Rhodpsn"/>
</dbReference>
<evidence type="ECO:0000256" key="3">
    <source>
        <dbReference type="ARBA" id="ARBA00022692"/>
    </source>
</evidence>
<organism evidence="11 12">
    <name type="scientific">Hypsibius exemplaris</name>
    <name type="common">Freshwater tardigrade</name>
    <dbReference type="NCBI Taxonomy" id="2072580"/>
    <lineage>
        <taxon>Eukaryota</taxon>
        <taxon>Metazoa</taxon>
        <taxon>Ecdysozoa</taxon>
        <taxon>Tardigrada</taxon>
        <taxon>Eutardigrada</taxon>
        <taxon>Parachela</taxon>
        <taxon>Hypsibioidea</taxon>
        <taxon>Hypsibiidae</taxon>
        <taxon>Hypsibius</taxon>
    </lineage>
</organism>
<evidence type="ECO:0000256" key="4">
    <source>
        <dbReference type="ARBA" id="ARBA00022989"/>
    </source>
</evidence>
<dbReference type="GO" id="GO:0004930">
    <property type="term" value="F:G protein-coupled receptor activity"/>
    <property type="evidence" value="ECO:0007669"/>
    <property type="project" value="UniProtKB-KW"/>
</dbReference>
<accession>A0A9X6NDV9</accession>
<dbReference type="PRINTS" id="PR00237">
    <property type="entry name" value="GPCRRHODOPSN"/>
</dbReference>
<name>A0A9X6NDV9_HYPEX</name>
<evidence type="ECO:0000256" key="1">
    <source>
        <dbReference type="ARBA" id="ARBA00004651"/>
    </source>
</evidence>